<dbReference type="AlphaFoldDB" id="A0A0D6JRM8"/>
<sequence length="345" mass="36903">MSPDAPLTIGETPVGRSAERGPGPVLARLARPVSETPTRLAVVADPHVTPTGSGTWKVYHRSETRLRTAVSTIADLDVDATVLLGDLTRDGRPEEYDVVDELLRDLPGPRVAVPGNHDVPKRWDDYDAPTPAEFAARYADDALPFVRRVGGVDIVGLDSAGGGPNLSLTDTHEGAVPDSQLRWLDTILADATTPVVVLHHNVFHPRRHTGQFPDADFYQLRNADELAAVLARHDAPLVLSGHIHWPATAVRAGVRELIAPATCSFPQAFILVDVDRRGTTVRLVPLAGPKGMAEAYTLAAAGAAHGQGIAAHAERGQLSALPLVDERTPPRRVVGSDVPGAVRWR</sequence>
<dbReference type="Proteomes" id="UP000198902">
    <property type="component" value="Unassembled WGS sequence"/>
</dbReference>
<gene>
    <name evidence="7" type="primary">cpdA</name>
    <name evidence="7" type="ORF">BN996_02048</name>
</gene>
<evidence type="ECO:0000259" key="6">
    <source>
        <dbReference type="Pfam" id="PF00149"/>
    </source>
</evidence>
<comment type="similarity">
    <text evidence="4">Belongs to the cyclic nucleotide phosphodiesterase class-III family.</text>
</comment>
<evidence type="ECO:0000313" key="7">
    <source>
        <dbReference type="EMBL" id="CQR50566.1"/>
    </source>
</evidence>
<name>A0A0D6JRM8_9EURY</name>
<keyword evidence="8" id="KW-1185">Reference proteome</keyword>
<dbReference type="PANTHER" id="PTHR42988:SF2">
    <property type="entry name" value="CYCLIC NUCLEOTIDE PHOSPHODIESTERASE CBUA0032-RELATED"/>
    <property type="match status" value="1"/>
</dbReference>
<evidence type="ECO:0000256" key="4">
    <source>
        <dbReference type="ARBA" id="ARBA00025742"/>
    </source>
</evidence>
<evidence type="ECO:0000313" key="8">
    <source>
        <dbReference type="Proteomes" id="UP000198902"/>
    </source>
</evidence>
<accession>A0A0D6JRM8</accession>
<organism evidence="7 8">
    <name type="scientific">Haloferax massiliensis</name>
    <dbReference type="NCBI Taxonomy" id="1476858"/>
    <lineage>
        <taxon>Archaea</taxon>
        <taxon>Methanobacteriati</taxon>
        <taxon>Methanobacteriota</taxon>
        <taxon>Stenosarchaea group</taxon>
        <taxon>Halobacteria</taxon>
        <taxon>Halobacteriales</taxon>
        <taxon>Haloferacaceae</taxon>
        <taxon>Haloferax</taxon>
    </lineage>
</organism>
<feature type="domain" description="Calcineurin-like phosphoesterase" evidence="6">
    <location>
        <begin position="39"/>
        <end position="246"/>
    </location>
</feature>
<dbReference type="Pfam" id="PF00149">
    <property type="entry name" value="Metallophos"/>
    <property type="match status" value="1"/>
</dbReference>
<feature type="region of interest" description="Disordered" evidence="5">
    <location>
        <begin position="1"/>
        <end position="23"/>
    </location>
</feature>
<keyword evidence="3" id="KW-0408">Iron</keyword>
<evidence type="ECO:0000256" key="1">
    <source>
        <dbReference type="ARBA" id="ARBA00022723"/>
    </source>
</evidence>
<evidence type="ECO:0000256" key="2">
    <source>
        <dbReference type="ARBA" id="ARBA00022801"/>
    </source>
</evidence>
<keyword evidence="2" id="KW-0378">Hydrolase</keyword>
<dbReference type="EMBL" id="CSTE01000002">
    <property type="protein sequence ID" value="CQR50566.1"/>
    <property type="molecule type" value="Genomic_DNA"/>
</dbReference>
<reference evidence="8" key="1">
    <citation type="submission" date="2015-03" db="EMBL/GenBank/DDBJ databases">
        <authorList>
            <person name="Urmite Genomes"/>
        </authorList>
    </citation>
    <scope>NUCLEOTIDE SEQUENCE [LARGE SCALE GENOMIC DNA]</scope>
    <source>
        <strain evidence="8">Arc-Hr</strain>
    </source>
</reference>
<dbReference type="InterPro" id="IPR050884">
    <property type="entry name" value="CNP_phosphodiesterase-III"/>
</dbReference>
<dbReference type="InterPro" id="IPR004843">
    <property type="entry name" value="Calcineurin-like_PHP"/>
</dbReference>
<dbReference type="SUPFAM" id="SSF56300">
    <property type="entry name" value="Metallo-dependent phosphatases"/>
    <property type="match status" value="1"/>
</dbReference>
<dbReference type="GO" id="GO:0016787">
    <property type="term" value="F:hydrolase activity"/>
    <property type="evidence" value="ECO:0007669"/>
    <property type="project" value="UniProtKB-KW"/>
</dbReference>
<dbReference type="Gene3D" id="3.60.21.10">
    <property type="match status" value="1"/>
</dbReference>
<proteinExistence type="inferred from homology"/>
<protein>
    <submittedName>
        <fullName evidence="7">3',5'-cyclic adenosine monophosphate phosphodiesterase CpdA</fullName>
    </submittedName>
</protein>
<evidence type="ECO:0000256" key="3">
    <source>
        <dbReference type="ARBA" id="ARBA00023004"/>
    </source>
</evidence>
<dbReference type="InterPro" id="IPR029052">
    <property type="entry name" value="Metallo-depent_PP-like"/>
</dbReference>
<dbReference type="GO" id="GO:0046872">
    <property type="term" value="F:metal ion binding"/>
    <property type="evidence" value="ECO:0007669"/>
    <property type="project" value="UniProtKB-KW"/>
</dbReference>
<dbReference type="OrthoDB" id="7513at2157"/>
<evidence type="ECO:0000256" key="5">
    <source>
        <dbReference type="SAM" id="MobiDB-lite"/>
    </source>
</evidence>
<dbReference type="RefSeq" id="WP_089778693.1">
    <property type="nucleotide sequence ID" value="NZ_CABLRR010000002.1"/>
</dbReference>
<keyword evidence="1" id="KW-0479">Metal-binding</keyword>
<dbReference type="PANTHER" id="PTHR42988">
    <property type="entry name" value="PHOSPHOHYDROLASE"/>
    <property type="match status" value="1"/>
</dbReference>